<keyword evidence="6" id="KW-1185">Reference proteome</keyword>
<dbReference type="Gene3D" id="3.40.50.300">
    <property type="entry name" value="P-loop containing nucleotide triphosphate hydrolases"/>
    <property type="match status" value="2"/>
</dbReference>
<dbReference type="Proteomes" id="UP000294887">
    <property type="component" value="Unassembled WGS sequence"/>
</dbReference>
<dbReference type="InterPro" id="IPR027065">
    <property type="entry name" value="Lon_Prtase"/>
</dbReference>
<dbReference type="Pfam" id="PF20437">
    <property type="entry name" value="LonC_helical"/>
    <property type="match status" value="1"/>
</dbReference>
<dbReference type="Pfam" id="PF13654">
    <property type="entry name" value="AAA_32"/>
    <property type="match status" value="1"/>
</dbReference>
<dbReference type="OrthoDB" id="9758568at2"/>
<dbReference type="InterPro" id="IPR027417">
    <property type="entry name" value="P-loop_NTPase"/>
</dbReference>
<dbReference type="InterPro" id="IPR008269">
    <property type="entry name" value="Lon_proteolytic"/>
</dbReference>
<feature type="active site" evidence="2">
    <location>
        <position position="654"/>
    </location>
</feature>
<dbReference type="SUPFAM" id="SSF52540">
    <property type="entry name" value="P-loop containing nucleoside triphosphate hydrolases"/>
    <property type="match status" value="1"/>
</dbReference>
<dbReference type="Gene3D" id="1.10.8.60">
    <property type="match status" value="1"/>
</dbReference>
<comment type="similarity">
    <text evidence="2">Belongs to the peptidase S16 family.</text>
</comment>
<feature type="active site" evidence="2">
    <location>
        <position position="697"/>
    </location>
</feature>
<comment type="catalytic activity">
    <reaction evidence="2">
        <text>Hydrolysis of proteins in presence of ATP.</text>
        <dbReference type="EC" id="3.4.21.53"/>
    </reaction>
</comment>
<evidence type="ECO:0000256" key="1">
    <source>
        <dbReference type="ARBA" id="ARBA00022670"/>
    </source>
</evidence>
<dbReference type="Gene3D" id="3.30.230.10">
    <property type="match status" value="1"/>
</dbReference>
<keyword evidence="2" id="KW-0720">Serine protease</keyword>
<dbReference type="InterPro" id="IPR046843">
    <property type="entry name" value="LonB_AAA-LID"/>
</dbReference>
<dbReference type="InterPro" id="IPR014721">
    <property type="entry name" value="Ribsml_uS5_D2-typ_fold_subgr"/>
</dbReference>
<dbReference type="InterPro" id="IPR020568">
    <property type="entry name" value="Ribosomal_Su5_D2-typ_SF"/>
</dbReference>
<name>A0A4V2P996_9GAMM</name>
<reference evidence="5 6" key="1">
    <citation type="submission" date="2019-03" db="EMBL/GenBank/DDBJ databases">
        <title>Genomic Encyclopedia of Type Strains, Phase IV (KMG-IV): sequencing the most valuable type-strain genomes for metagenomic binning, comparative biology and taxonomic classification.</title>
        <authorList>
            <person name="Goeker M."/>
        </authorList>
    </citation>
    <scope>NUCLEOTIDE SEQUENCE [LARGE SCALE GENOMIC DNA]</scope>
    <source>
        <strain evidence="5 6">DSM 24830</strain>
    </source>
</reference>
<dbReference type="PRINTS" id="PR00830">
    <property type="entry name" value="ENDOLAPTASE"/>
</dbReference>
<dbReference type="EMBL" id="SMFQ01000002">
    <property type="protein sequence ID" value="TCJ88735.1"/>
    <property type="molecule type" value="Genomic_DNA"/>
</dbReference>
<dbReference type="RefSeq" id="WP_131904412.1">
    <property type="nucleotide sequence ID" value="NZ_BAAAFU010000008.1"/>
</dbReference>
<comment type="caution">
    <text evidence="5">The sequence shown here is derived from an EMBL/GenBank/DDBJ whole genome shotgun (WGS) entry which is preliminary data.</text>
</comment>
<keyword evidence="3" id="KW-0175">Coiled coil</keyword>
<feature type="coiled-coil region" evidence="3">
    <location>
        <begin position="202"/>
        <end position="229"/>
    </location>
</feature>
<feature type="domain" description="Lon proteolytic" evidence="4">
    <location>
        <begin position="564"/>
        <end position="759"/>
    </location>
</feature>
<evidence type="ECO:0000313" key="5">
    <source>
        <dbReference type="EMBL" id="TCJ88735.1"/>
    </source>
</evidence>
<evidence type="ECO:0000256" key="3">
    <source>
        <dbReference type="SAM" id="Coils"/>
    </source>
</evidence>
<evidence type="ECO:0000259" key="4">
    <source>
        <dbReference type="PROSITE" id="PS51786"/>
    </source>
</evidence>
<gene>
    <name evidence="5" type="ORF">EV695_0593</name>
</gene>
<dbReference type="Pfam" id="PF20436">
    <property type="entry name" value="LonB_AAA-LID"/>
    <property type="match status" value="1"/>
</dbReference>
<organism evidence="5 6">
    <name type="scientific">Cocleimonas flava</name>
    <dbReference type="NCBI Taxonomy" id="634765"/>
    <lineage>
        <taxon>Bacteria</taxon>
        <taxon>Pseudomonadati</taxon>
        <taxon>Pseudomonadota</taxon>
        <taxon>Gammaproteobacteria</taxon>
        <taxon>Thiotrichales</taxon>
        <taxon>Thiotrichaceae</taxon>
        <taxon>Cocleimonas</taxon>
    </lineage>
</organism>
<dbReference type="EC" id="3.4.21.53" evidence="2"/>
<evidence type="ECO:0000313" key="6">
    <source>
        <dbReference type="Proteomes" id="UP000294887"/>
    </source>
</evidence>
<dbReference type="InterPro" id="IPR046844">
    <property type="entry name" value="Lon-like_helical"/>
</dbReference>
<dbReference type="Pfam" id="PF05362">
    <property type="entry name" value="Lon_C"/>
    <property type="match status" value="1"/>
</dbReference>
<dbReference type="SUPFAM" id="SSF54211">
    <property type="entry name" value="Ribosomal protein S5 domain 2-like"/>
    <property type="match status" value="1"/>
</dbReference>
<dbReference type="GO" id="GO:0004176">
    <property type="term" value="F:ATP-dependent peptidase activity"/>
    <property type="evidence" value="ECO:0007669"/>
    <property type="project" value="UniProtKB-UniRule"/>
</dbReference>
<keyword evidence="1 2" id="KW-0645">Protease</keyword>
<proteinExistence type="inferred from homology"/>
<dbReference type="GO" id="GO:0030163">
    <property type="term" value="P:protein catabolic process"/>
    <property type="evidence" value="ECO:0007669"/>
    <property type="project" value="InterPro"/>
</dbReference>
<protein>
    <recommendedName>
        <fullName evidence="2">endopeptidase La</fullName>
        <ecNumber evidence="2">3.4.21.53</ecNumber>
    </recommendedName>
</protein>
<dbReference type="AlphaFoldDB" id="A0A4V2P996"/>
<evidence type="ECO:0000256" key="2">
    <source>
        <dbReference type="PROSITE-ProRule" id="PRU01122"/>
    </source>
</evidence>
<dbReference type="GO" id="GO:0006508">
    <property type="term" value="P:proteolysis"/>
    <property type="evidence" value="ECO:0007669"/>
    <property type="project" value="UniProtKB-KW"/>
</dbReference>
<dbReference type="GO" id="GO:0005524">
    <property type="term" value="F:ATP binding"/>
    <property type="evidence" value="ECO:0007669"/>
    <property type="project" value="InterPro"/>
</dbReference>
<dbReference type="PANTHER" id="PTHR10046">
    <property type="entry name" value="ATP DEPENDENT LON PROTEASE FAMILY MEMBER"/>
    <property type="match status" value="1"/>
</dbReference>
<sequence length="799" mass="89391">MSSIKLKPEELYRVTNPADIKYDTTAEIDHSKYGAIGQSRALEAIEFGVGMRRENYNIYLAGSKGLGKHAVMQKVLEQHAKDESPPSDWCYVDNYEEFYKPIALELPAGVGSKLRTDMAQLVSDLLLAVPAAYENDEYRTRIQEIESAFEERREKAFAELAEEADAEGITMINTPTGYTIVPVSDGKPMSQEDFKKLDEIEQNTKQEKIDEIKEKLKDLVMEVPVWEKETREQFKELNTSFAKSSVKPFLKALMDKYSKTPEVKKYLDIVSKDIVQNMQFFLPVNSNSGLLEGQGAPPSAELRRYEINVLVNNAELQGTPIVYENNPTYNNLIGRIEHIAQDGALITDFTLIKPGALHKANGGYLILDMQNLLMNPFAWDGLKRTLYAKEIRMQSLERMLSTVSTVTLEPEAIPLNVKVVLVGDRYLYYLLKTYDPEFNELFKATADFSESFDRDADSVNQLAQIISIVTNIEKTRPIKREGVARIIEHCSRETGDAEKLSLHRGKLKDLIVESDYWAGKNGKDEVEVAHVQSAIDSRIRRADQIQEQVREQILRDIILIDTEGECVGQINGLSVYQLGEDSFGQPSRITATARLGHGNVLDIEREIKLGGPIHSKGVMILSSCLANRYAKDRPLSLSATLVFEQNYGGVDGDSASIAEFCALISALSGLPINQSFAVTGSINQHGAAQAIGGVNHKIEGFFDICNARGLSGNQGVIIPRANLKHLMLRHDVVTAVKKKQFHVHTIDDVNDALELLMGKKVGVANRKGNYRRGTINHLVMKRLEELHQLHGKYAMTDKS</sequence>
<accession>A0A4V2P996</accession>
<dbReference type="PROSITE" id="PS51786">
    <property type="entry name" value="LON_PROTEOLYTIC"/>
    <property type="match status" value="1"/>
</dbReference>
<dbReference type="GO" id="GO:0004252">
    <property type="term" value="F:serine-type endopeptidase activity"/>
    <property type="evidence" value="ECO:0007669"/>
    <property type="project" value="UniProtKB-UniRule"/>
</dbReference>
<keyword evidence="2" id="KW-0378">Hydrolase</keyword>
<dbReference type="InterPro" id="IPR041699">
    <property type="entry name" value="AAA_32"/>
</dbReference>